<dbReference type="EMBL" id="CP036289">
    <property type="protein sequence ID" value="QDU75728.1"/>
    <property type="molecule type" value="Genomic_DNA"/>
</dbReference>
<name>A0A518C923_9BACT</name>
<dbReference type="KEGG" id="bvo:Pan97_27700"/>
<evidence type="ECO:0000313" key="2">
    <source>
        <dbReference type="Proteomes" id="UP000318626"/>
    </source>
</evidence>
<dbReference type="Proteomes" id="UP000318626">
    <property type="component" value="Chromosome"/>
</dbReference>
<gene>
    <name evidence="1" type="ORF">Pan97_27700</name>
</gene>
<keyword evidence="2" id="KW-1185">Reference proteome</keyword>
<reference evidence="2" key="1">
    <citation type="submission" date="2019-02" db="EMBL/GenBank/DDBJ databases">
        <title>Deep-cultivation of Planctomycetes and their phenomic and genomic characterization uncovers novel biology.</title>
        <authorList>
            <person name="Wiegand S."/>
            <person name="Jogler M."/>
            <person name="Boedeker C."/>
            <person name="Pinto D."/>
            <person name="Vollmers J."/>
            <person name="Rivas-Marin E."/>
            <person name="Kohn T."/>
            <person name="Peeters S.H."/>
            <person name="Heuer A."/>
            <person name="Rast P."/>
            <person name="Oberbeckmann S."/>
            <person name="Bunk B."/>
            <person name="Jeske O."/>
            <person name="Meyerdierks A."/>
            <person name="Storesund J.E."/>
            <person name="Kallscheuer N."/>
            <person name="Luecker S."/>
            <person name="Lage O.M."/>
            <person name="Pohl T."/>
            <person name="Merkel B.J."/>
            <person name="Hornburger P."/>
            <person name="Mueller R.-W."/>
            <person name="Bruemmer F."/>
            <person name="Labrenz M."/>
            <person name="Spormann A.M."/>
            <person name="Op den Camp H."/>
            <person name="Overmann J."/>
            <person name="Amann R."/>
            <person name="Jetten M.S.M."/>
            <person name="Mascher T."/>
            <person name="Medema M.H."/>
            <person name="Devos D.P."/>
            <person name="Kaster A.-K."/>
            <person name="Ovreas L."/>
            <person name="Rohde M."/>
            <person name="Galperin M.Y."/>
            <person name="Jogler C."/>
        </authorList>
    </citation>
    <scope>NUCLEOTIDE SEQUENCE [LARGE SCALE GENOMIC DNA]</scope>
    <source>
        <strain evidence="2">Pan97</strain>
    </source>
</reference>
<proteinExistence type="predicted"/>
<accession>A0A518C923</accession>
<evidence type="ECO:0000313" key="1">
    <source>
        <dbReference type="EMBL" id="QDU75728.1"/>
    </source>
</evidence>
<dbReference type="OrthoDB" id="289001at2"/>
<dbReference type="RefSeq" id="WP_144973328.1">
    <property type="nucleotide sequence ID" value="NZ_CP036289.1"/>
</dbReference>
<protein>
    <submittedName>
        <fullName evidence="1">Uncharacterized protein</fullName>
    </submittedName>
</protein>
<sequence>MSTLVCLESPSTEEQHVTKRSLAEACREVRRSWSTQERTRRKQVAEMKQIGLLLNTIDMTTFLQAVAAS</sequence>
<organism evidence="1 2">
    <name type="scientific">Bremerella volcania</name>
    <dbReference type="NCBI Taxonomy" id="2527984"/>
    <lineage>
        <taxon>Bacteria</taxon>
        <taxon>Pseudomonadati</taxon>
        <taxon>Planctomycetota</taxon>
        <taxon>Planctomycetia</taxon>
        <taxon>Pirellulales</taxon>
        <taxon>Pirellulaceae</taxon>
        <taxon>Bremerella</taxon>
    </lineage>
</organism>
<dbReference type="AlphaFoldDB" id="A0A518C923"/>